<feature type="transmembrane region" description="Helical" evidence="1">
    <location>
        <begin position="175"/>
        <end position="195"/>
    </location>
</feature>
<gene>
    <name evidence="2" type="ORF">OD355_08320</name>
</gene>
<keyword evidence="1" id="KW-1133">Transmembrane helix</keyword>
<comment type="caution">
    <text evidence="2">The sequence shown here is derived from an EMBL/GenBank/DDBJ whole genome shotgun (WGS) entry which is preliminary data.</text>
</comment>
<dbReference type="Proteomes" id="UP001209317">
    <property type="component" value="Unassembled WGS sequence"/>
</dbReference>
<feature type="transmembrane region" description="Helical" evidence="1">
    <location>
        <begin position="53"/>
        <end position="74"/>
    </location>
</feature>
<feature type="transmembrane region" description="Helical" evidence="1">
    <location>
        <begin position="277"/>
        <end position="294"/>
    </location>
</feature>
<keyword evidence="1" id="KW-0812">Transmembrane</keyword>
<accession>A0AAE3IRM6</accession>
<dbReference type="EMBL" id="JAOTPL010000010">
    <property type="protein sequence ID" value="MCU7694517.1"/>
    <property type="molecule type" value="Genomic_DNA"/>
</dbReference>
<evidence type="ECO:0000256" key="1">
    <source>
        <dbReference type="SAM" id="Phobius"/>
    </source>
</evidence>
<evidence type="ECO:0000313" key="3">
    <source>
        <dbReference type="Proteomes" id="UP001209317"/>
    </source>
</evidence>
<evidence type="ECO:0000313" key="2">
    <source>
        <dbReference type="EMBL" id="MCU7694517.1"/>
    </source>
</evidence>
<sequence length="324" mass="36784">MVSLFKEKSAVSVFLLILLSAVVHVSFLFNAPAVVVTAKDGLIDFIMAPMKNWTPVFLSFLYHLIVIVQALRLNYLLQSRKMLPQGYLPAMVYILFTGLYPLWNNMTPGLFINFFIIWMFSLCLHLSHRDDKNGIVFNIGFIAGLCALLYIPSFMLVLIMLIGIFTFTTFTLKTFLIYLLAVILPLYFAVSVFYLTDMLPLAMKYIPDFGWEIPQFKDSRELIIAFSVLVCMVVLGLMKTPYANMLIVARKGWSLMLTALLLLSAGIVFLEDHSLETLIIIAVPAAGIAANFFIYNRSKIVSALFFWVIILACWYVGWGKFILK</sequence>
<feature type="transmembrane region" description="Helical" evidence="1">
    <location>
        <begin position="300"/>
        <end position="318"/>
    </location>
</feature>
<feature type="transmembrane region" description="Helical" evidence="1">
    <location>
        <begin position="222"/>
        <end position="240"/>
    </location>
</feature>
<keyword evidence="3" id="KW-1185">Reference proteome</keyword>
<feature type="transmembrane region" description="Helical" evidence="1">
    <location>
        <begin position="252"/>
        <end position="270"/>
    </location>
</feature>
<reference evidence="2" key="1">
    <citation type="submission" date="2022-10" db="EMBL/GenBank/DDBJ databases">
        <authorList>
            <person name="Kim H.S."/>
            <person name="Kim J.-S."/>
            <person name="Suh M.K."/>
            <person name="Eom M.K."/>
            <person name="Lee J.-S."/>
        </authorList>
    </citation>
    <scope>NUCLEOTIDE SEQUENCE</scope>
    <source>
        <strain evidence="2">LIP-5</strain>
    </source>
</reference>
<keyword evidence="1" id="KW-0472">Membrane</keyword>
<dbReference type="RefSeq" id="WP_263038003.1">
    <property type="nucleotide sequence ID" value="NZ_JAOTPL010000010.1"/>
</dbReference>
<name>A0AAE3IRM6_9BACT</name>
<protein>
    <submittedName>
        <fullName evidence="2">DUF6427 family protein</fullName>
    </submittedName>
</protein>
<organism evidence="2 3">
    <name type="scientific">Haoranjiania flava</name>
    <dbReference type="NCBI Taxonomy" id="1856322"/>
    <lineage>
        <taxon>Bacteria</taxon>
        <taxon>Pseudomonadati</taxon>
        <taxon>Bacteroidota</taxon>
        <taxon>Chitinophagia</taxon>
        <taxon>Chitinophagales</taxon>
        <taxon>Chitinophagaceae</taxon>
        <taxon>Haoranjiania</taxon>
    </lineage>
</organism>
<dbReference type="Pfam" id="PF19992">
    <property type="entry name" value="DUF6427"/>
    <property type="match status" value="1"/>
</dbReference>
<feature type="transmembrane region" description="Helical" evidence="1">
    <location>
        <begin position="139"/>
        <end position="169"/>
    </location>
</feature>
<dbReference type="AlphaFoldDB" id="A0AAE3IRM6"/>
<feature type="transmembrane region" description="Helical" evidence="1">
    <location>
        <begin position="109"/>
        <end position="127"/>
    </location>
</feature>
<dbReference type="InterPro" id="IPR045625">
    <property type="entry name" value="DUF6427"/>
</dbReference>
<proteinExistence type="predicted"/>